<keyword evidence="2" id="KW-0812">Transmembrane</keyword>
<organism evidence="5 6">
    <name type="scientific">Paramarasmius palmivorus</name>
    <dbReference type="NCBI Taxonomy" id="297713"/>
    <lineage>
        <taxon>Eukaryota</taxon>
        <taxon>Fungi</taxon>
        <taxon>Dikarya</taxon>
        <taxon>Basidiomycota</taxon>
        <taxon>Agaricomycotina</taxon>
        <taxon>Agaricomycetes</taxon>
        <taxon>Agaricomycetidae</taxon>
        <taxon>Agaricales</taxon>
        <taxon>Marasmiineae</taxon>
        <taxon>Marasmiaceae</taxon>
        <taxon>Paramarasmius</taxon>
    </lineage>
</organism>
<evidence type="ECO:0000259" key="4">
    <source>
        <dbReference type="Pfam" id="PF25550"/>
    </source>
</evidence>
<dbReference type="Gene3D" id="3.90.550.10">
    <property type="entry name" value="Spore Coat Polysaccharide Biosynthesis Protein SpsA, Chain A"/>
    <property type="match status" value="1"/>
</dbReference>
<feature type="transmembrane region" description="Helical" evidence="2">
    <location>
        <begin position="904"/>
        <end position="926"/>
    </location>
</feature>
<dbReference type="PANTHER" id="PTHR35408">
    <property type="entry name" value="CHROMOSOME 15, WHOLE GENOME SHOTGUN SEQUENCE"/>
    <property type="match status" value="1"/>
</dbReference>
<evidence type="ECO:0000256" key="1">
    <source>
        <dbReference type="SAM" id="MobiDB-lite"/>
    </source>
</evidence>
<gene>
    <name evidence="5" type="ORF">VNI00_010581</name>
</gene>
<comment type="caution">
    <text evidence="5">The sequence shown here is derived from an EMBL/GenBank/DDBJ whole genome shotgun (WGS) entry which is preliminary data.</text>
</comment>
<feature type="transmembrane region" description="Helical" evidence="2">
    <location>
        <begin position="869"/>
        <end position="892"/>
    </location>
</feature>
<sequence>MAFDYDRWDALLHHLFKLTQGDAWFKPEEPVSSGVAVRITEAGSDDPPEYRLFPYENAALEPFETAVTHLNPVVAVKIRNATVHAALADIPPEDTWLYLDGNTRIQVLETMLMLPHADKEQCAAFIRDERVLVIWSDSLHAIVPAYKDLEQRLVMLLWRGRGSAASPTLTAPSSTVGSVAGHASLLLTGRAPETETEKLHSVQDRDTSTPAPRTEMQSPDGIDDAKSEADSLESLGFDAAEQKRPVLLYASVYNGLAAALALVFMGNSVNSLIQEWLLDRSFARFALIATLPVLFCVSLFFALQIIQNVAMTIGPIAQFHSNSKYYSAIPPASNKTVDRCLPHITIQMPVYKESLENTLVPSIQSIKRAMQTYARQGGTSSLFINDDGIRLLPTPERNARISYYANQNIGWVARPKHGEEDHGFKRAGRFKKASNLNYALSLSLRAEQHLEQLINEPPERSGSTNTRHSFGFYGMEYQTLPRSPEPGISGTVGTNTPCTELEFRRREFSEDLEERALQMAIEDMYEESGRRYKPWAANGKAIRLGEIILLVDSDTSVPQDCLRDAAREMAASPEVAIIQHESDILKVAHHYFENGMAYLTRRITRCISFACANGEVPPFVGHNAFLRWKALQDAAFVDEDGVEKIWSEANVSEDFDMALRLLKRGWTLRWATYSAGEFKEGVCLTIDDEVNRWMKYAYGCSEMIFKPLKKWYKLPITAQFHQFIWSKAPLHYKLSVLGYMSSYYGLAASFTLALLNYVLLGFQLPVDGFYTGLRSFEIWLASMVVFFGSGTLGYTLFEYRLGNTNLLRSFFKNLMWIPFLFIFFGGLAIPLSQAVLAHLFSYSISWSATVKEVRRSNFFREIPKIFKRFWFQLSLSFIVAAGIAILSTRLLGIEWQIGAKAWGVILPLSVSAGCHILFPIVLNPWLMVFSY</sequence>
<feature type="transmembrane region" description="Helical" evidence="2">
    <location>
        <begin position="285"/>
        <end position="306"/>
    </location>
</feature>
<dbReference type="EMBL" id="JAYKXP010000043">
    <property type="protein sequence ID" value="KAK7038697.1"/>
    <property type="molecule type" value="Genomic_DNA"/>
</dbReference>
<evidence type="ECO:0000256" key="2">
    <source>
        <dbReference type="SAM" id="Phobius"/>
    </source>
</evidence>
<dbReference type="InterPro" id="IPR001173">
    <property type="entry name" value="Glyco_trans_2-like"/>
</dbReference>
<keyword evidence="2" id="KW-0472">Membrane</keyword>
<evidence type="ECO:0000313" key="5">
    <source>
        <dbReference type="EMBL" id="KAK7038697.1"/>
    </source>
</evidence>
<accession>A0AAW0CGT1</accession>
<evidence type="ECO:0008006" key="7">
    <source>
        <dbReference type="Google" id="ProtNLM"/>
    </source>
</evidence>
<feature type="transmembrane region" description="Helical" evidence="2">
    <location>
        <begin position="246"/>
        <end position="265"/>
    </location>
</feature>
<feature type="region of interest" description="Disordered" evidence="1">
    <location>
        <begin position="194"/>
        <end position="226"/>
    </location>
</feature>
<dbReference type="AlphaFoldDB" id="A0AAW0CGT1"/>
<proteinExistence type="predicted"/>
<dbReference type="PANTHER" id="PTHR35408:SF3">
    <property type="entry name" value="GLYCOSYLTRANSFERASE 2-LIKE DOMAIN-CONTAINING PROTEIN"/>
    <property type="match status" value="1"/>
</dbReference>
<feature type="compositionally biased region" description="Polar residues" evidence="1">
    <location>
        <begin position="208"/>
        <end position="217"/>
    </location>
</feature>
<dbReference type="InterPro" id="IPR057688">
    <property type="entry name" value="DUF7928"/>
</dbReference>
<feature type="compositionally biased region" description="Basic and acidic residues" evidence="1">
    <location>
        <begin position="194"/>
        <end position="207"/>
    </location>
</feature>
<name>A0AAW0CGT1_9AGAR</name>
<reference evidence="5 6" key="1">
    <citation type="submission" date="2024-01" db="EMBL/GenBank/DDBJ databases">
        <title>A draft genome for a cacao thread blight-causing isolate of Paramarasmius palmivorus.</title>
        <authorList>
            <person name="Baruah I.K."/>
            <person name="Bukari Y."/>
            <person name="Amoako-Attah I."/>
            <person name="Meinhardt L.W."/>
            <person name="Bailey B.A."/>
            <person name="Cohen S.P."/>
        </authorList>
    </citation>
    <scope>NUCLEOTIDE SEQUENCE [LARGE SCALE GENOMIC DNA]</scope>
    <source>
        <strain evidence="5 6">GH-12</strain>
    </source>
</reference>
<dbReference type="InterPro" id="IPR029044">
    <property type="entry name" value="Nucleotide-diphossugar_trans"/>
</dbReference>
<protein>
    <recommendedName>
        <fullName evidence="7">Glycosyltransferase 2-like domain-containing protein</fullName>
    </recommendedName>
</protein>
<feature type="transmembrane region" description="Helical" evidence="2">
    <location>
        <begin position="817"/>
        <end position="840"/>
    </location>
</feature>
<feature type="transmembrane region" description="Helical" evidence="2">
    <location>
        <begin position="743"/>
        <end position="766"/>
    </location>
</feature>
<dbReference type="Pfam" id="PF25550">
    <property type="entry name" value="DUF7928"/>
    <property type="match status" value="1"/>
</dbReference>
<dbReference type="Proteomes" id="UP001383192">
    <property type="component" value="Unassembled WGS sequence"/>
</dbReference>
<keyword evidence="2" id="KW-1133">Transmembrane helix</keyword>
<feature type="transmembrane region" description="Helical" evidence="2">
    <location>
        <begin position="778"/>
        <end position="797"/>
    </location>
</feature>
<dbReference type="SUPFAM" id="SSF53448">
    <property type="entry name" value="Nucleotide-diphospho-sugar transferases"/>
    <property type="match status" value="1"/>
</dbReference>
<feature type="domain" description="DUF7928" evidence="4">
    <location>
        <begin position="6"/>
        <end position="164"/>
    </location>
</feature>
<keyword evidence="6" id="KW-1185">Reference proteome</keyword>
<dbReference type="Pfam" id="PF13632">
    <property type="entry name" value="Glyco_trans_2_3"/>
    <property type="match status" value="1"/>
</dbReference>
<feature type="domain" description="Glycosyltransferase 2-like" evidence="3">
    <location>
        <begin position="547"/>
        <end position="755"/>
    </location>
</feature>
<evidence type="ECO:0000259" key="3">
    <source>
        <dbReference type="Pfam" id="PF13632"/>
    </source>
</evidence>
<evidence type="ECO:0000313" key="6">
    <source>
        <dbReference type="Proteomes" id="UP001383192"/>
    </source>
</evidence>